<dbReference type="AlphaFoldDB" id="A6ZV24"/>
<name>A6ZV24_YEAS7</name>
<reference evidence="2 3" key="1">
    <citation type="journal article" date="2007" name="Proc. Natl. Acad. Sci. U.S.A.">
        <title>Genome sequencing and comparative analysis of Saccharomyces cerevisiae strain YJM789.</title>
        <authorList>
            <person name="Wei W."/>
            <person name="McCusker J.H."/>
            <person name="Hyman R.W."/>
            <person name="Jones T."/>
            <person name="Ning Y."/>
            <person name="Cao Z."/>
            <person name="Gu Z."/>
            <person name="Bruno D."/>
            <person name="Miranda M."/>
            <person name="Nguyen M."/>
            <person name="Wilhelmy J."/>
            <person name="Komp C."/>
            <person name="Tamse R."/>
            <person name="Wang X."/>
            <person name="Jia P."/>
            <person name="Luedi P."/>
            <person name="Oefner P.J."/>
            <person name="David L."/>
            <person name="Dietrich F.S."/>
            <person name="Li Y."/>
            <person name="Davis R.W."/>
            <person name="Steinmetz L.M."/>
        </authorList>
    </citation>
    <scope>NUCLEOTIDE SEQUENCE [LARGE SCALE GENOMIC DNA]</scope>
    <source>
        <strain evidence="2 3">YJM789</strain>
    </source>
</reference>
<accession>A6ZV24</accession>
<evidence type="ECO:0000313" key="2">
    <source>
        <dbReference type="EMBL" id="EDN61632.1"/>
    </source>
</evidence>
<dbReference type="OrthoDB" id="10283852at2759"/>
<comment type="caution">
    <text evidence="2">The sequence shown here is derived from an EMBL/GenBank/DDBJ whole genome shotgun (WGS) entry which is preliminary data.</text>
</comment>
<dbReference type="Proteomes" id="UP000007060">
    <property type="component" value="Unassembled WGS sequence"/>
</dbReference>
<gene>
    <name evidence="2" type="ORF">SCY_2257</name>
</gene>
<dbReference type="HOGENOM" id="CLU_2074478_0_0_1"/>
<keyword evidence="1" id="KW-0732">Signal</keyword>
<sequence>MLLYLYILYIALKTVSHLFFCNPCFRNLSVGDMLNPRLSLSFFTNHLLCPEAPLIIRGKGSYSAVGTSSREKSEFTRGALVKPEGRFFPSVEQSAPRRQRVLSPQVIELTFILRSAWF</sequence>
<evidence type="ECO:0000313" key="3">
    <source>
        <dbReference type="Proteomes" id="UP000007060"/>
    </source>
</evidence>
<organism evidence="2 3">
    <name type="scientific">Saccharomyces cerevisiae (strain YJM789)</name>
    <name type="common">Baker's yeast</name>
    <dbReference type="NCBI Taxonomy" id="307796"/>
    <lineage>
        <taxon>Eukaryota</taxon>
        <taxon>Fungi</taxon>
        <taxon>Dikarya</taxon>
        <taxon>Ascomycota</taxon>
        <taxon>Saccharomycotina</taxon>
        <taxon>Saccharomycetes</taxon>
        <taxon>Saccharomycetales</taxon>
        <taxon>Saccharomycetaceae</taxon>
        <taxon>Saccharomyces</taxon>
    </lineage>
</organism>
<protein>
    <submittedName>
        <fullName evidence="2">Uncharacterized protein</fullName>
    </submittedName>
</protein>
<proteinExistence type="predicted"/>
<feature type="chain" id="PRO_5002706153" evidence="1">
    <location>
        <begin position="18"/>
        <end position="118"/>
    </location>
</feature>
<evidence type="ECO:0000256" key="1">
    <source>
        <dbReference type="SAM" id="SignalP"/>
    </source>
</evidence>
<feature type="signal peptide" evidence="1">
    <location>
        <begin position="1"/>
        <end position="17"/>
    </location>
</feature>
<dbReference type="EMBL" id="AAFW02000102">
    <property type="protein sequence ID" value="EDN61632.1"/>
    <property type="molecule type" value="Genomic_DNA"/>
</dbReference>